<gene>
    <name evidence="1" type="ORF">LCPAC401_02770</name>
</gene>
<reference evidence="1" key="1">
    <citation type="journal article" date="2019" name="MBio">
        <title>Virus Genomes from Deep Sea Sediments Expand the Ocean Megavirome and Support Independent Origins of Viral Gigantism.</title>
        <authorList>
            <person name="Backstrom D."/>
            <person name="Yutin N."/>
            <person name="Jorgensen S.L."/>
            <person name="Dharamshi J."/>
            <person name="Homa F."/>
            <person name="Zaremba-Niedwiedzka K."/>
            <person name="Spang A."/>
            <person name="Wolf Y.I."/>
            <person name="Koonin E.V."/>
            <person name="Ettema T.J."/>
        </authorList>
    </citation>
    <scope>NUCLEOTIDE SEQUENCE</scope>
</reference>
<protein>
    <recommendedName>
        <fullName evidence="2">Zn-finger protein</fullName>
    </recommendedName>
</protein>
<name>A0A481ZC28_9VIRU</name>
<proteinExistence type="predicted"/>
<dbReference type="EMBL" id="MK500579">
    <property type="protein sequence ID" value="QBK92639.1"/>
    <property type="molecule type" value="Genomic_DNA"/>
</dbReference>
<sequence length="222" mass="25673">MQSYHLKPQCKGQTKKKKRCKNRTSYGEFCYLHGGKKIDKIKKCEGLKSDGTVCGLTCLLNNTIDGLRCSFHTVTRYDLSIYVVTFTMKKKNHHGFFNSFIDLEDSLSTIQNSYPGLKIKVARYLVGIIQTIAITPYKEICYTQHCLKENEYCKVKVIIDLINEFIGIGYIYIYSDGTNKQNGIRHVGFVSSELYDYPPESKQKRYLVPFNTFILSENYLMQ</sequence>
<evidence type="ECO:0000313" key="1">
    <source>
        <dbReference type="EMBL" id="QBK92639.1"/>
    </source>
</evidence>
<evidence type="ECO:0008006" key="2">
    <source>
        <dbReference type="Google" id="ProtNLM"/>
    </source>
</evidence>
<accession>A0A481ZC28</accession>
<organism evidence="1">
    <name type="scientific">Pithovirus LCPAC401</name>
    <dbReference type="NCBI Taxonomy" id="2506595"/>
    <lineage>
        <taxon>Viruses</taxon>
        <taxon>Pithoviruses</taxon>
    </lineage>
</organism>